<evidence type="ECO:0000313" key="2">
    <source>
        <dbReference type="Proteomes" id="UP000062912"/>
    </source>
</evidence>
<name>A0A132E5X6_9BURK</name>
<evidence type="ECO:0000313" key="1">
    <source>
        <dbReference type="EMBL" id="KWF17599.1"/>
    </source>
</evidence>
<dbReference type="EMBL" id="LPJR01000094">
    <property type="protein sequence ID" value="KWF17599.1"/>
    <property type="molecule type" value="Genomic_DNA"/>
</dbReference>
<organism evidence="1 2">
    <name type="scientific">Burkholderia pseudomultivorans</name>
    <dbReference type="NCBI Taxonomy" id="1207504"/>
    <lineage>
        <taxon>Bacteria</taxon>
        <taxon>Pseudomonadati</taxon>
        <taxon>Pseudomonadota</taxon>
        <taxon>Betaproteobacteria</taxon>
        <taxon>Burkholderiales</taxon>
        <taxon>Burkholderiaceae</taxon>
        <taxon>Burkholderia</taxon>
        <taxon>Burkholderia cepacia complex</taxon>
    </lineage>
</organism>
<gene>
    <name evidence="1" type="ORF">WT56_32630</name>
</gene>
<dbReference type="AlphaFoldDB" id="A0A132E5X6"/>
<dbReference type="Proteomes" id="UP000062912">
    <property type="component" value="Unassembled WGS sequence"/>
</dbReference>
<protein>
    <submittedName>
        <fullName evidence="1">Uncharacterized protein</fullName>
    </submittedName>
</protein>
<sequence>MRAVGQQMAAVDLRHAIKASFKHRDGRVQATVQILAFDADFGIFSLGRPQYIVITVAISLRLEDLRVADIRRVGVVNIIDKPRVRNQLIVLLVVEGL</sequence>
<accession>A0A132E5X6</accession>
<comment type="caution">
    <text evidence="1">The sequence shown here is derived from an EMBL/GenBank/DDBJ whole genome shotgun (WGS) entry which is preliminary data.</text>
</comment>
<reference evidence="1 2" key="1">
    <citation type="submission" date="2015-11" db="EMBL/GenBank/DDBJ databases">
        <title>Expanding the genomic diversity of Burkholderia species for the development of highly accurate diagnostics.</title>
        <authorList>
            <person name="Sahl J."/>
            <person name="Keim P."/>
            <person name="Wagner D."/>
        </authorList>
    </citation>
    <scope>NUCLEOTIDE SEQUENCE [LARGE SCALE GENOMIC DNA]</scope>
    <source>
        <strain evidence="1 2">MSMB368WGS</strain>
    </source>
</reference>
<proteinExistence type="predicted"/>